<dbReference type="Proteomes" id="UP000730618">
    <property type="component" value="Unassembled WGS sequence"/>
</dbReference>
<evidence type="ECO:0000313" key="1">
    <source>
        <dbReference type="EMBL" id="CAG7643101.1"/>
    </source>
</evidence>
<reference evidence="1 2" key="1">
    <citation type="submission" date="2021-06" db="EMBL/GenBank/DDBJ databases">
        <authorList>
            <person name="Criscuolo A."/>
        </authorList>
    </citation>
    <scope>NUCLEOTIDE SEQUENCE [LARGE SCALE GENOMIC DNA]</scope>
    <source>
        <strain evidence="2">CIP 111802</strain>
    </source>
</reference>
<sequence>MTYICEVCNGLESLSSSCPTCLQPADDQGKLSDFYGPYSPYRPIDDLKATNGFDDARQHLCIHLAYCPNCSASFPVSVHEHAGME</sequence>
<keyword evidence="2" id="KW-1185">Reference proteome</keyword>
<protein>
    <recommendedName>
        <fullName evidence="3">C2H2-type domain-containing protein</fullName>
    </recommendedName>
</protein>
<name>A0ABN7TPK0_9BACL</name>
<organism evidence="1 2">
    <name type="scientific">Paenibacillus allorhizosphaerae</name>
    <dbReference type="NCBI Taxonomy" id="2849866"/>
    <lineage>
        <taxon>Bacteria</taxon>
        <taxon>Bacillati</taxon>
        <taxon>Bacillota</taxon>
        <taxon>Bacilli</taxon>
        <taxon>Bacillales</taxon>
        <taxon>Paenibacillaceae</taxon>
        <taxon>Paenibacillus</taxon>
    </lineage>
</organism>
<proteinExistence type="predicted"/>
<comment type="caution">
    <text evidence="1">The sequence shown here is derived from an EMBL/GenBank/DDBJ whole genome shotgun (WGS) entry which is preliminary data.</text>
</comment>
<dbReference type="RefSeq" id="WP_218099273.1">
    <property type="nucleotide sequence ID" value="NZ_CAJVCE010000007.1"/>
</dbReference>
<gene>
    <name evidence="1" type="ORF">PAECIP111802_02953</name>
</gene>
<accession>A0ABN7TPK0</accession>
<evidence type="ECO:0000313" key="2">
    <source>
        <dbReference type="Proteomes" id="UP000730618"/>
    </source>
</evidence>
<evidence type="ECO:0008006" key="3">
    <source>
        <dbReference type="Google" id="ProtNLM"/>
    </source>
</evidence>
<dbReference type="EMBL" id="CAJVCE010000007">
    <property type="protein sequence ID" value="CAG7643101.1"/>
    <property type="molecule type" value="Genomic_DNA"/>
</dbReference>